<keyword evidence="1" id="KW-0812">Transmembrane</keyword>
<dbReference type="RefSeq" id="WP_146598320.1">
    <property type="nucleotide sequence ID" value="NZ_SJPY01000001.1"/>
</dbReference>
<evidence type="ECO:0000256" key="1">
    <source>
        <dbReference type="SAM" id="Phobius"/>
    </source>
</evidence>
<protein>
    <submittedName>
        <fullName evidence="2">Uncharacterized protein</fullName>
    </submittedName>
</protein>
<reference evidence="2 3" key="1">
    <citation type="submission" date="2019-02" db="EMBL/GenBank/DDBJ databases">
        <title>Deep-cultivation of Planctomycetes and their phenomic and genomic characterization uncovers novel biology.</title>
        <authorList>
            <person name="Wiegand S."/>
            <person name="Jogler M."/>
            <person name="Boedeker C."/>
            <person name="Pinto D."/>
            <person name="Vollmers J."/>
            <person name="Rivas-Marin E."/>
            <person name="Kohn T."/>
            <person name="Peeters S.H."/>
            <person name="Heuer A."/>
            <person name="Rast P."/>
            <person name="Oberbeckmann S."/>
            <person name="Bunk B."/>
            <person name="Jeske O."/>
            <person name="Meyerdierks A."/>
            <person name="Storesund J.E."/>
            <person name="Kallscheuer N."/>
            <person name="Luecker S."/>
            <person name="Lage O.M."/>
            <person name="Pohl T."/>
            <person name="Merkel B.J."/>
            <person name="Hornburger P."/>
            <person name="Mueller R.-W."/>
            <person name="Bruemmer F."/>
            <person name="Labrenz M."/>
            <person name="Spormann A.M."/>
            <person name="Op Den Camp H."/>
            <person name="Overmann J."/>
            <person name="Amann R."/>
            <person name="Jetten M.S.M."/>
            <person name="Mascher T."/>
            <person name="Medema M.H."/>
            <person name="Devos D.P."/>
            <person name="Kaster A.-K."/>
            <person name="Ovreas L."/>
            <person name="Rohde M."/>
            <person name="Galperin M.Y."/>
            <person name="Jogler C."/>
        </authorList>
    </citation>
    <scope>NUCLEOTIDE SEQUENCE [LARGE SCALE GENOMIC DNA]</scope>
    <source>
        <strain evidence="2 3">Q31b</strain>
    </source>
</reference>
<dbReference type="AlphaFoldDB" id="A0A5C6ECJ6"/>
<keyword evidence="1" id="KW-0472">Membrane</keyword>
<keyword evidence="1" id="KW-1133">Transmembrane helix</keyword>
<evidence type="ECO:0000313" key="2">
    <source>
        <dbReference type="EMBL" id="TWU45657.1"/>
    </source>
</evidence>
<gene>
    <name evidence="2" type="ORF">Q31b_08330</name>
</gene>
<name>A0A5C6ECJ6_9BACT</name>
<comment type="caution">
    <text evidence="2">The sequence shown here is derived from an EMBL/GenBank/DDBJ whole genome shotgun (WGS) entry which is preliminary data.</text>
</comment>
<organism evidence="2 3">
    <name type="scientific">Novipirellula aureliae</name>
    <dbReference type="NCBI Taxonomy" id="2527966"/>
    <lineage>
        <taxon>Bacteria</taxon>
        <taxon>Pseudomonadati</taxon>
        <taxon>Planctomycetota</taxon>
        <taxon>Planctomycetia</taxon>
        <taxon>Pirellulales</taxon>
        <taxon>Pirellulaceae</taxon>
        <taxon>Novipirellula</taxon>
    </lineage>
</organism>
<sequence>MNENQVDDVDVLLNQWAELQQPSAEHLEAVRQRIEDALKNDPAHAIVLPAAEPSRWRSAAPLLLATAAALVALISAAVWIGRDIDSNVGSNRTKIAAAPETDSIAEPIERFSDEQREQKWILLCELDRLFDGKRVWFAETESDVVLGGDDRPLASDVAAETTVAMRMVLAKRTSATNPWERVWAADVISRSDQVVRFLTDDPQQPTASFTAWAHLLPDGLVACDVDLKWDNGISAQLSDSLLLSPNDTTPGASLSIDGVEYRLFHAVSLLKEPQT</sequence>
<dbReference type="EMBL" id="SJPY01000001">
    <property type="protein sequence ID" value="TWU45657.1"/>
    <property type="molecule type" value="Genomic_DNA"/>
</dbReference>
<accession>A0A5C6ECJ6</accession>
<dbReference type="Proteomes" id="UP000315471">
    <property type="component" value="Unassembled WGS sequence"/>
</dbReference>
<proteinExistence type="predicted"/>
<keyword evidence="3" id="KW-1185">Reference proteome</keyword>
<feature type="transmembrane region" description="Helical" evidence="1">
    <location>
        <begin position="62"/>
        <end position="81"/>
    </location>
</feature>
<evidence type="ECO:0000313" key="3">
    <source>
        <dbReference type="Proteomes" id="UP000315471"/>
    </source>
</evidence>